<accession>A0A9D4Z918</accession>
<gene>
    <name evidence="1" type="ORF">GOP47_0020806</name>
</gene>
<evidence type="ECO:0000313" key="2">
    <source>
        <dbReference type="Proteomes" id="UP000886520"/>
    </source>
</evidence>
<comment type="caution">
    <text evidence="1">The sequence shown here is derived from an EMBL/GenBank/DDBJ whole genome shotgun (WGS) entry which is preliminary data.</text>
</comment>
<dbReference type="Proteomes" id="UP000886520">
    <property type="component" value="Chromosome 20"/>
</dbReference>
<proteinExistence type="predicted"/>
<dbReference type="AlphaFoldDB" id="A0A9D4Z918"/>
<organism evidence="1 2">
    <name type="scientific">Adiantum capillus-veneris</name>
    <name type="common">Maidenhair fern</name>
    <dbReference type="NCBI Taxonomy" id="13818"/>
    <lineage>
        <taxon>Eukaryota</taxon>
        <taxon>Viridiplantae</taxon>
        <taxon>Streptophyta</taxon>
        <taxon>Embryophyta</taxon>
        <taxon>Tracheophyta</taxon>
        <taxon>Polypodiopsida</taxon>
        <taxon>Polypodiidae</taxon>
        <taxon>Polypodiales</taxon>
        <taxon>Pteridineae</taxon>
        <taxon>Pteridaceae</taxon>
        <taxon>Vittarioideae</taxon>
        <taxon>Adiantum</taxon>
    </lineage>
</organism>
<sequence length="85" mass="9241">MGDCPDGRGAVGYRPLTRLPSPYSALAKCNFPSFWDLGRPSHPPLLGEAMKVSKVVGSPTKPKDSWSSLARDSNMVASWFSLMID</sequence>
<dbReference type="EMBL" id="JABFUD020000020">
    <property type="protein sequence ID" value="KAI5064136.1"/>
    <property type="molecule type" value="Genomic_DNA"/>
</dbReference>
<keyword evidence="2" id="KW-1185">Reference proteome</keyword>
<evidence type="ECO:0000313" key="1">
    <source>
        <dbReference type="EMBL" id="KAI5064136.1"/>
    </source>
</evidence>
<name>A0A9D4Z918_ADICA</name>
<reference evidence="1" key="1">
    <citation type="submission" date="2021-01" db="EMBL/GenBank/DDBJ databases">
        <title>Adiantum capillus-veneris genome.</title>
        <authorList>
            <person name="Fang Y."/>
            <person name="Liao Q."/>
        </authorList>
    </citation>
    <scope>NUCLEOTIDE SEQUENCE</scope>
    <source>
        <strain evidence="1">H3</strain>
        <tissue evidence="1">Leaf</tissue>
    </source>
</reference>
<protein>
    <submittedName>
        <fullName evidence="1">Uncharacterized protein</fullName>
    </submittedName>
</protein>